<feature type="compositionally biased region" description="Basic residues" evidence="1">
    <location>
        <begin position="144"/>
        <end position="154"/>
    </location>
</feature>
<name>A0A165HBB7_EXIGL</name>
<evidence type="ECO:0000256" key="1">
    <source>
        <dbReference type="SAM" id="MobiDB-lite"/>
    </source>
</evidence>
<sequence>MEFIAWLDNGADFNNLPKIEPFYDLELPSSILARARAQGITDITADMFELPLMRLDLRPHSSSQSKKHTVEPTARKSHPQKKQTVVQSDTSARSAHSPHAAAAAAKYHMETLAKRYKQYGIIIPVVTPTIVKKKTSKGPVRTAGRARKTPYSRY</sequence>
<gene>
    <name evidence="2" type="ORF">EXIGLDRAFT_693484</name>
</gene>
<feature type="region of interest" description="Disordered" evidence="1">
    <location>
        <begin position="133"/>
        <end position="154"/>
    </location>
</feature>
<feature type="compositionally biased region" description="Low complexity" evidence="1">
    <location>
        <begin position="91"/>
        <end position="102"/>
    </location>
</feature>
<evidence type="ECO:0000313" key="2">
    <source>
        <dbReference type="EMBL" id="KZV91712.1"/>
    </source>
</evidence>
<proteinExistence type="predicted"/>
<organism evidence="2 3">
    <name type="scientific">Exidia glandulosa HHB12029</name>
    <dbReference type="NCBI Taxonomy" id="1314781"/>
    <lineage>
        <taxon>Eukaryota</taxon>
        <taxon>Fungi</taxon>
        <taxon>Dikarya</taxon>
        <taxon>Basidiomycota</taxon>
        <taxon>Agaricomycotina</taxon>
        <taxon>Agaricomycetes</taxon>
        <taxon>Auriculariales</taxon>
        <taxon>Exidiaceae</taxon>
        <taxon>Exidia</taxon>
    </lineage>
</organism>
<evidence type="ECO:0000313" key="3">
    <source>
        <dbReference type="Proteomes" id="UP000077266"/>
    </source>
</evidence>
<reference evidence="2 3" key="1">
    <citation type="journal article" date="2016" name="Mol. Biol. Evol.">
        <title>Comparative Genomics of Early-Diverging Mushroom-Forming Fungi Provides Insights into the Origins of Lignocellulose Decay Capabilities.</title>
        <authorList>
            <person name="Nagy L.G."/>
            <person name="Riley R."/>
            <person name="Tritt A."/>
            <person name="Adam C."/>
            <person name="Daum C."/>
            <person name="Floudas D."/>
            <person name="Sun H."/>
            <person name="Yadav J.S."/>
            <person name="Pangilinan J."/>
            <person name="Larsson K.H."/>
            <person name="Matsuura K."/>
            <person name="Barry K."/>
            <person name="Labutti K."/>
            <person name="Kuo R."/>
            <person name="Ohm R.A."/>
            <person name="Bhattacharya S.S."/>
            <person name="Shirouzu T."/>
            <person name="Yoshinaga Y."/>
            <person name="Martin F.M."/>
            <person name="Grigoriev I.V."/>
            <person name="Hibbett D.S."/>
        </authorList>
    </citation>
    <scope>NUCLEOTIDE SEQUENCE [LARGE SCALE GENOMIC DNA]</scope>
    <source>
        <strain evidence="2 3">HHB12029</strain>
    </source>
</reference>
<dbReference type="Proteomes" id="UP000077266">
    <property type="component" value="Unassembled WGS sequence"/>
</dbReference>
<feature type="region of interest" description="Disordered" evidence="1">
    <location>
        <begin position="58"/>
        <end position="102"/>
    </location>
</feature>
<protein>
    <submittedName>
        <fullName evidence="2">Uncharacterized protein</fullName>
    </submittedName>
</protein>
<keyword evidence="3" id="KW-1185">Reference proteome</keyword>
<dbReference type="InParanoid" id="A0A165HBB7"/>
<dbReference type="EMBL" id="KV426022">
    <property type="protein sequence ID" value="KZV91712.1"/>
    <property type="molecule type" value="Genomic_DNA"/>
</dbReference>
<dbReference type="AlphaFoldDB" id="A0A165HBB7"/>
<accession>A0A165HBB7</accession>